<gene>
    <name evidence="7" type="ORF">ACMD2_22273</name>
</gene>
<dbReference type="EMBL" id="LSRQ01003003">
    <property type="protein sequence ID" value="OAY72698.1"/>
    <property type="molecule type" value="Genomic_DNA"/>
</dbReference>
<dbReference type="Proteomes" id="UP000092600">
    <property type="component" value="Unassembled WGS sequence"/>
</dbReference>
<evidence type="ECO:0000256" key="2">
    <source>
        <dbReference type="ARBA" id="ARBA00006312"/>
    </source>
</evidence>
<evidence type="ECO:0000256" key="4">
    <source>
        <dbReference type="SAM" id="Phobius"/>
    </source>
</evidence>
<name>A0A199V6R7_ANACO</name>
<dbReference type="InterPro" id="IPR015421">
    <property type="entry name" value="PyrdxlP-dep_Trfase_major"/>
</dbReference>
<evidence type="ECO:0000259" key="6">
    <source>
        <dbReference type="Pfam" id="PF04864"/>
    </source>
</evidence>
<keyword evidence="4" id="KW-0812">Transmembrane</keyword>
<dbReference type="Pfam" id="PF04864">
    <property type="entry name" value="Alliinase_C"/>
    <property type="match status" value="2"/>
</dbReference>
<dbReference type="InterPro" id="IPR037029">
    <property type="entry name" value="Alliinase_N_sf"/>
</dbReference>
<dbReference type="InterPro" id="IPR006948">
    <property type="entry name" value="Alliinase_C"/>
</dbReference>
<dbReference type="Gene3D" id="2.10.25.30">
    <property type="entry name" value="EGF-like, alliinase"/>
    <property type="match status" value="2"/>
</dbReference>
<dbReference type="Pfam" id="PF04863">
    <property type="entry name" value="EGF_alliinase"/>
    <property type="match status" value="2"/>
</dbReference>
<dbReference type="SUPFAM" id="SSF53383">
    <property type="entry name" value="PLP-dependent transferases"/>
    <property type="match status" value="2"/>
</dbReference>
<keyword evidence="3" id="KW-0663">Pyridoxal phosphate</keyword>
<feature type="domain" description="Alliinase EGF-like" evidence="5">
    <location>
        <begin position="66"/>
        <end position="120"/>
    </location>
</feature>
<sequence>MERGKRERSSSSSRNNNNNNNNMPDVKFFILFCASLFLNLFFFSYHFLSTPLPPPRRPWPPRGGLTWTRRAAEEAETVAAVSCSGHGRAYIDGVTARGHPVCECNTCYAGADCSLLKSNCAANADSGDPLFLEPYWMRHSAKSAVVVSGWHRMSYLTNNGFISVELERYIRALHRAVGNAVEEDKFIVFGSGCTQLINALVYALSPDNATTPASVVATAPYYTLYKAQTNLFDGREYEWKGITSKWINSSVVSTKNFIEFVTSPNNPDGLLHKSVLGVKSVIYDHAYYWPHFSAIPAPADEDVMLFSGSKTSGHASSRWALIKDEKVYDKVVQYMKVNTMGVSRDTQLRVLKLIKVILGEMGGGGDIFEFGYKALKNRWRKLNEIVSWSNRFSLQQIDPQYCTYFSKMRDPSPEKKRAGIIIIMAGVKFLVLLCTSLFLNVFFFSCYFLISTPPPPLPWLPWARLRLSWTRAAAAEAEAVAALACSGHGRAFVDGIIVHGFPTCECNACYAGPDCADLIPDCAADADSGDPLFLEPYWRRHAAGSAIVVSGWHRMSYRTTNGYISVELERHIRALHRAVGNAVEEDKFIVFGSGSTQLINALVYALSPDNATSPASVVATAPYYALYKSQTNLFDGREYEWKGITSEWINSSSVSTTNFIEFVTSPNNPDGLLHKSVLGGQSVIYDHAYYWPHFSAIPAPADEDVMLFSGSKTSGHASSRFGWALIKDQKVYEKVVQYMQVNTMGVSRDTQLRVLKLIKVILAEMEGKGDIFEFGYKTLKDRWRKLNEVVSLSNRFSVQQISPQYCTYFQKMRDPSPAYAWVKCEFEEDEDCAEVLKEAGIISRSGTIFEASSGYTRLSLIKTQDDFDLLLQKMVALVSKGGVSSI</sequence>
<feature type="domain" description="Alliinase EGF-like" evidence="5">
    <location>
        <begin position="468"/>
        <end position="522"/>
    </location>
</feature>
<keyword evidence="7" id="KW-0808">Transferase</keyword>
<dbReference type="InterPro" id="IPR015424">
    <property type="entry name" value="PyrdxlP-dep_Trfase"/>
</dbReference>
<dbReference type="GO" id="GO:0008483">
    <property type="term" value="F:transaminase activity"/>
    <property type="evidence" value="ECO:0007669"/>
    <property type="project" value="UniProtKB-KW"/>
</dbReference>
<dbReference type="CDD" id="cd00609">
    <property type="entry name" value="AAT_like"/>
    <property type="match status" value="1"/>
</dbReference>
<dbReference type="InterPro" id="IPR006947">
    <property type="entry name" value="EGF_alliinase"/>
</dbReference>
<dbReference type="PANTHER" id="PTHR43795:SF20">
    <property type="entry name" value="TRYPTOPHAN AMINOTRANSFERASE-RELATED PROTEIN 3"/>
    <property type="match status" value="1"/>
</dbReference>
<accession>A0A199V6R7</accession>
<keyword evidence="4" id="KW-0472">Membrane</keyword>
<proteinExistence type="inferred from homology"/>
<feature type="domain" description="Alliinase C-terminal" evidence="6">
    <location>
        <begin position="524"/>
        <end position="877"/>
    </location>
</feature>
<evidence type="ECO:0000313" key="7">
    <source>
        <dbReference type="EMBL" id="OAY72698.1"/>
    </source>
</evidence>
<comment type="cofactor">
    <cofactor evidence="1">
        <name>pyridoxal 5'-phosphate</name>
        <dbReference type="ChEBI" id="CHEBI:597326"/>
    </cofactor>
</comment>
<evidence type="ECO:0000256" key="1">
    <source>
        <dbReference type="ARBA" id="ARBA00001933"/>
    </source>
</evidence>
<evidence type="ECO:0000256" key="3">
    <source>
        <dbReference type="ARBA" id="ARBA00022898"/>
    </source>
</evidence>
<reference evidence="7 8" key="1">
    <citation type="journal article" date="2016" name="DNA Res.">
        <title>The draft genome of MD-2 pineapple using hybrid error correction of long reads.</title>
        <authorList>
            <person name="Redwan R.M."/>
            <person name="Saidin A."/>
            <person name="Kumar S.V."/>
        </authorList>
    </citation>
    <scope>NUCLEOTIDE SEQUENCE [LARGE SCALE GENOMIC DNA]</scope>
    <source>
        <strain evidence="8">cv. MD2</strain>
        <tissue evidence="7">Leaf</tissue>
    </source>
</reference>
<organism evidence="7 8">
    <name type="scientific">Ananas comosus</name>
    <name type="common">Pineapple</name>
    <name type="synonym">Ananas ananas</name>
    <dbReference type="NCBI Taxonomy" id="4615"/>
    <lineage>
        <taxon>Eukaryota</taxon>
        <taxon>Viridiplantae</taxon>
        <taxon>Streptophyta</taxon>
        <taxon>Embryophyta</taxon>
        <taxon>Tracheophyta</taxon>
        <taxon>Spermatophyta</taxon>
        <taxon>Magnoliopsida</taxon>
        <taxon>Liliopsida</taxon>
        <taxon>Poales</taxon>
        <taxon>Bromeliaceae</taxon>
        <taxon>Bromelioideae</taxon>
        <taxon>Ananas</taxon>
    </lineage>
</organism>
<dbReference type="InterPro" id="IPR050478">
    <property type="entry name" value="Ethylene_sulfur-biosynth"/>
</dbReference>
<feature type="domain" description="Alliinase C-terminal" evidence="6">
    <location>
        <begin position="122"/>
        <end position="413"/>
    </location>
</feature>
<dbReference type="PANTHER" id="PTHR43795">
    <property type="entry name" value="BIFUNCTIONAL ASPARTATE AMINOTRANSFERASE AND GLUTAMATE/ASPARTATE-PREPHENATE AMINOTRANSFERASE-RELATED"/>
    <property type="match status" value="1"/>
</dbReference>
<dbReference type="Gene3D" id="3.40.640.10">
    <property type="entry name" value="Type I PLP-dependent aspartate aminotransferase-like (Major domain)"/>
    <property type="match status" value="2"/>
</dbReference>
<evidence type="ECO:0000313" key="8">
    <source>
        <dbReference type="Proteomes" id="UP000092600"/>
    </source>
</evidence>
<protein>
    <submittedName>
        <fullName evidence="7">Tryptophan aminotransferase-related protein 4</fullName>
    </submittedName>
</protein>
<feature type="transmembrane region" description="Helical" evidence="4">
    <location>
        <begin position="28"/>
        <end position="48"/>
    </location>
</feature>
<dbReference type="AlphaFoldDB" id="A0A199V6R7"/>
<dbReference type="STRING" id="4615.A0A199V6R7"/>
<comment type="caution">
    <text evidence="7">The sequence shown here is derived from an EMBL/GenBank/DDBJ whole genome shotgun (WGS) entry which is preliminary data.</text>
</comment>
<keyword evidence="4" id="KW-1133">Transmembrane helix</keyword>
<dbReference type="GO" id="GO:0016846">
    <property type="term" value="F:carbon-sulfur lyase activity"/>
    <property type="evidence" value="ECO:0007669"/>
    <property type="project" value="InterPro"/>
</dbReference>
<dbReference type="Gene3D" id="3.90.1150.10">
    <property type="entry name" value="Aspartate Aminotransferase, domain 1"/>
    <property type="match status" value="2"/>
</dbReference>
<evidence type="ECO:0000259" key="5">
    <source>
        <dbReference type="Pfam" id="PF04863"/>
    </source>
</evidence>
<dbReference type="GO" id="GO:0006520">
    <property type="term" value="P:amino acid metabolic process"/>
    <property type="evidence" value="ECO:0007669"/>
    <property type="project" value="TreeGrafter"/>
</dbReference>
<comment type="similarity">
    <text evidence="2">Belongs to the alliinase family.</text>
</comment>
<dbReference type="InterPro" id="IPR015422">
    <property type="entry name" value="PyrdxlP-dep_Trfase_small"/>
</dbReference>
<keyword evidence="7" id="KW-0032">Aminotransferase</keyword>